<comment type="caution">
    <text evidence="2">The sequence shown here is derived from an EMBL/GenBank/DDBJ whole genome shotgun (WGS) entry which is preliminary data.</text>
</comment>
<evidence type="ECO:0000256" key="1">
    <source>
        <dbReference type="SAM" id="SignalP"/>
    </source>
</evidence>
<protein>
    <recommendedName>
        <fullName evidence="4">Outer membrane protein beta-barrel domain-containing protein</fullName>
    </recommendedName>
</protein>
<reference evidence="2 3" key="1">
    <citation type="submission" date="2023-03" db="EMBL/GenBank/DDBJ databases">
        <title>Strain YYF002 represents a novel species in the genus Winogradskyella isolated from seawater.</title>
        <authorList>
            <person name="Fu Z.-Y."/>
        </authorList>
    </citation>
    <scope>NUCLEOTIDE SEQUENCE [LARGE SCALE GENOMIC DNA]</scope>
    <source>
        <strain evidence="2 3">YYF002</strain>
    </source>
</reference>
<evidence type="ECO:0000313" key="3">
    <source>
        <dbReference type="Proteomes" id="UP001529085"/>
    </source>
</evidence>
<feature type="signal peptide" evidence="1">
    <location>
        <begin position="1"/>
        <end position="21"/>
    </location>
</feature>
<keyword evidence="3" id="KW-1185">Reference proteome</keyword>
<keyword evidence="1" id="KW-0732">Signal</keyword>
<name>A0ABT6G538_9FLAO</name>
<evidence type="ECO:0008006" key="4">
    <source>
        <dbReference type="Google" id="ProtNLM"/>
    </source>
</evidence>
<gene>
    <name evidence="2" type="ORF">P7122_14825</name>
</gene>
<dbReference type="RefSeq" id="WP_278006581.1">
    <property type="nucleotide sequence ID" value="NZ_JARSBN010000010.1"/>
</dbReference>
<sequence>MRFNLATKILIILVFGFQLNAQNDSISQNKKTSKVPVLYDEERQYFGAMSLTYQSPMPYGNNFIGKGFEGNGGYNFKFQVFIFKNFFVGFSYGFSDFNTTNTELIGNYTESTVEEISGILGYEFLPLPKVRLGVNTSVFGNATLTNSIQSGYGNRDFGKLRNFGVTLEYEFVRNLNVLLEYNWRKIKSEIEVPNELKSFFEEGTYNTLNIGLKFNFGGSAFTEKLSF</sequence>
<evidence type="ECO:0000313" key="2">
    <source>
        <dbReference type="EMBL" id="MDG4717158.1"/>
    </source>
</evidence>
<dbReference type="InterPro" id="IPR011250">
    <property type="entry name" value="OMP/PagP_B-barrel"/>
</dbReference>
<proteinExistence type="predicted"/>
<accession>A0ABT6G538</accession>
<dbReference type="EMBL" id="JARSBN010000010">
    <property type="protein sequence ID" value="MDG4717158.1"/>
    <property type="molecule type" value="Genomic_DNA"/>
</dbReference>
<feature type="chain" id="PRO_5045879938" description="Outer membrane protein beta-barrel domain-containing protein" evidence="1">
    <location>
        <begin position="22"/>
        <end position="227"/>
    </location>
</feature>
<dbReference type="Proteomes" id="UP001529085">
    <property type="component" value="Unassembled WGS sequence"/>
</dbReference>
<organism evidence="2 3">
    <name type="scientific">Winogradskyella marincola</name>
    <dbReference type="NCBI Taxonomy" id="3037795"/>
    <lineage>
        <taxon>Bacteria</taxon>
        <taxon>Pseudomonadati</taxon>
        <taxon>Bacteroidota</taxon>
        <taxon>Flavobacteriia</taxon>
        <taxon>Flavobacteriales</taxon>
        <taxon>Flavobacteriaceae</taxon>
        <taxon>Winogradskyella</taxon>
    </lineage>
</organism>
<dbReference type="SUPFAM" id="SSF56925">
    <property type="entry name" value="OMPA-like"/>
    <property type="match status" value="1"/>
</dbReference>